<evidence type="ECO:0000256" key="4">
    <source>
        <dbReference type="ARBA" id="ARBA00013152"/>
    </source>
</evidence>
<comment type="catalytic activity">
    <reaction evidence="9">
        <text>D-sedoheptulose 7-phosphate + D-glyceraldehyde 3-phosphate = aldehydo-D-ribose 5-phosphate + D-xylulose 5-phosphate</text>
        <dbReference type="Rhea" id="RHEA:10508"/>
        <dbReference type="ChEBI" id="CHEBI:57483"/>
        <dbReference type="ChEBI" id="CHEBI:57737"/>
        <dbReference type="ChEBI" id="CHEBI:58273"/>
        <dbReference type="ChEBI" id="CHEBI:59776"/>
        <dbReference type="EC" id="2.2.1.1"/>
    </reaction>
</comment>
<proteinExistence type="inferred from homology"/>
<sequence length="787" mass="87463">MASMGSVYHGMTTLNLNGRMAYSKPSQYKSYGHLMGHYPCRTHISSPHHLGLLQSLGNPEAIIHWKNATKKNGAIRSKVEARPRAFDGLELVESWKEELKRLEGSDCLDEEHWNDLDYVQKLIDRRCVDNIRMLVVDSIQNAKTGHPGLPMGMAEVGYVLYRHVMKYNPRNPRWFNRDRFVLSAGHGCLLQYVCLHLAGFQSVQREDLKNLCKLGSHMPGHPENQITAGVEVTTGPLGQGVANAVGLALAERHLAARFNKPDAVVVDHKTFCIMGDGCAMEGISNEAASLAAHWKLNKLTLIYDENHNTIDGDTSLAFSEDICGRFRALGWNTIAVDNIHDNMQSFHRALLSAFSETEKPTFIKVKTLIGRLSMKEGTSAAHHGTFDDQDVEQMRRKLNWEDRDLFHVIPMVYREMQNQAEYGNSLEKEWNEMFEKYKQKYPSEGEEFTTLLQGGLPHDWESALPRWSESNPVDATRGYSNICLNQISKFIPGLLGGSADLASSNKVYLNGFEDFKQPETPWGRNIHYGVREHAMAGISNGIALHGSGLIPFAATFLVFSDYMKNSMRLSALSHAGVVYILSHDSIGLGEDGPTHQPVEHLAGLRAIPNLLVLRPGDGNETAGAYKVAINCREGPSVIALSRQKLAAHLTGTRIEGVEKGGYVISDNSNNDKPELILIGTGSELCLCESAAKKLREEGRKVRVVSLVCWELFDKQSKAYKDRILPPSVEKRLSVEAGSPLGWRKYVGTKGLILAVEEFGASGAYLNVFEQFGFTEENVTKVATSLLK</sequence>
<dbReference type="FunFam" id="3.40.50.970:FF:000003">
    <property type="entry name" value="Transketolase"/>
    <property type="match status" value="1"/>
</dbReference>
<feature type="binding site" evidence="11">
    <location>
        <position position="146"/>
    </location>
    <ligand>
        <name>substrate</name>
    </ligand>
</feature>
<feature type="binding site" evidence="11">
    <location>
        <position position="477"/>
    </location>
    <ligand>
        <name>substrate</name>
    </ligand>
</feature>
<dbReference type="AlphaFoldDB" id="A0A0C9RFT4"/>
<dbReference type="InterPro" id="IPR005478">
    <property type="entry name" value="Transketolase_bac-like"/>
</dbReference>
<dbReference type="InterPro" id="IPR029061">
    <property type="entry name" value="THDP-binding"/>
</dbReference>
<dbReference type="FunFam" id="3.40.50.920:FF:000003">
    <property type="entry name" value="Transketolase"/>
    <property type="match status" value="1"/>
</dbReference>
<dbReference type="SMART" id="SM00861">
    <property type="entry name" value="Transket_pyr"/>
    <property type="match status" value="1"/>
</dbReference>
<feature type="binding site" evidence="11">
    <location>
        <position position="642"/>
    </location>
    <ligand>
        <name>substrate</name>
    </ligand>
</feature>
<feature type="binding site" evidence="11">
    <location>
        <position position="382"/>
    </location>
    <ligand>
        <name>substrate</name>
    </ligand>
</feature>
<dbReference type="InterPro" id="IPR005474">
    <property type="entry name" value="Transketolase_N"/>
</dbReference>
<keyword evidence="8 12" id="KW-0786">Thiamine pyrophosphate</keyword>
<feature type="binding site" evidence="12">
    <location>
        <position position="186"/>
    </location>
    <ligand>
        <name>thiamine diphosphate</name>
        <dbReference type="ChEBI" id="CHEBI:58937"/>
    </ligand>
</feature>
<dbReference type="CDD" id="cd07033">
    <property type="entry name" value="TPP_PYR_DXS_TK_like"/>
    <property type="match status" value="1"/>
</dbReference>
<dbReference type="FunFam" id="3.40.50.970:FF:000004">
    <property type="entry name" value="Transketolase"/>
    <property type="match status" value="1"/>
</dbReference>
<feature type="binding site" evidence="12">
    <location>
        <position position="382"/>
    </location>
    <ligand>
        <name>thiamine diphosphate</name>
        <dbReference type="ChEBI" id="CHEBI:58937"/>
    </ligand>
</feature>
<evidence type="ECO:0000256" key="14">
    <source>
        <dbReference type="PIRSR" id="PIRSR605478-5"/>
    </source>
</evidence>
<feature type="binding site" evidence="11">
    <location>
        <position position="595"/>
    </location>
    <ligand>
        <name>substrate</name>
    </ligand>
</feature>
<protein>
    <recommendedName>
        <fullName evidence="4">transketolase</fullName>
        <ecNumber evidence="4">2.2.1.1</ecNumber>
    </recommendedName>
</protein>
<dbReference type="PANTHER" id="PTHR43522">
    <property type="entry name" value="TRANSKETOLASE"/>
    <property type="match status" value="1"/>
</dbReference>
<dbReference type="EMBL" id="GCHU01029407">
    <property type="protein sequence ID" value="JAG85241.1"/>
    <property type="molecule type" value="Transcribed_RNA"/>
</dbReference>
<comment type="cofactor">
    <cofactor evidence="12">
        <name>thiamine diphosphate</name>
        <dbReference type="ChEBI" id="CHEBI:58937"/>
    </cofactor>
    <text evidence="12">Binds 1 thiamine pyrophosphate per subunit. During the reaction, the substrate forms a covalent intermediate with the cofactor.</text>
</comment>
<organism evidence="16">
    <name type="scientific">Wollemia nobilis</name>
    <dbReference type="NCBI Taxonomy" id="56998"/>
    <lineage>
        <taxon>Eukaryota</taxon>
        <taxon>Viridiplantae</taxon>
        <taxon>Streptophyta</taxon>
        <taxon>Embryophyta</taxon>
        <taxon>Tracheophyta</taxon>
        <taxon>Spermatophyta</taxon>
        <taxon>Pinopsida</taxon>
        <taxon>Pinidae</taxon>
        <taxon>Conifers II</taxon>
        <taxon>Araucariales</taxon>
        <taxon>Araucariaceae</taxon>
        <taxon>Wollemia</taxon>
    </lineage>
</organism>
<dbReference type="GO" id="GO:0005829">
    <property type="term" value="C:cytosol"/>
    <property type="evidence" value="ECO:0007669"/>
    <property type="project" value="TreeGrafter"/>
</dbReference>
<feature type="binding site" evidence="11">
    <location>
        <position position="583"/>
    </location>
    <ligand>
        <name>substrate</name>
    </ligand>
</feature>
<dbReference type="Pfam" id="PF02779">
    <property type="entry name" value="Transket_pyr"/>
    <property type="match status" value="1"/>
</dbReference>
<evidence type="ECO:0000256" key="1">
    <source>
        <dbReference type="ARBA" id="ARBA00001941"/>
    </source>
</evidence>
<dbReference type="GO" id="GO:0004802">
    <property type="term" value="F:transketolase activity"/>
    <property type="evidence" value="ECO:0007669"/>
    <property type="project" value="UniProtKB-EC"/>
</dbReference>
<feature type="binding site" evidence="11">
    <location>
        <position position="504"/>
    </location>
    <ligand>
        <name>substrate</name>
    </ligand>
</feature>
<evidence type="ECO:0000256" key="5">
    <source>
        <dbReference type="ARBA" id="ARBA00022679"/>
    </source>
</evidence>
<dbReference type="PANTHER" id="PTHR43522:SF5">
    <property type="entry name" value="TRANSKETOLASE"/>
    <property type="match status" value="1"/>
</dbReference>
<feature type="active site" description="Proton donor" evidence="10">
    <location>
        <position position="532"/>
    </location>
</feature>
<dbReference type="InterPro" id="IPR055152">
    <property type="entry name" value="Transketolase-like_C_2"/>
</dbReference>
<dbReference type="Pfam" id="PF00456">
    <property type="entry name" value="Transketolase_N"/>
    <property type="match status" value="1"/>
</dbReference>
<dbReference type="Gene3D" id="3.40.50.970">
    <property type="match status" value="2"/>
</dbReference>
<dbReference type="InterPro" id="IPR009014">
    <property type="entry name" value="Transketo_C/PFOR_II"/>
</dbReference>
<dbReference type="NCBIfam" id="TIGR00232">
    <property type="entry name" value="tktlase_bact"/>
    <property type="match status" value="1"/>
</dbReference>
<feature type="binding site" evidence="13">
    <location>
        <position position="306"/>
    </location>
    <ligand>
        <name>Mg(2+)</name>
        <dbReference type="ChEBI" id="CHEBI:18420"/>
    </ligand>
</feature>
<keyword evidence="7 13" id="KW-0460">Magnesium</keyword>
<feature type="site" description="Important for catalytic activity" evidence="14">
    <location>
        <position position="382"/>
    </location>
</feature>
<feature type="binding site" evidence="12">
    <location>
        <position position="306"/>
    </location>
    <ligand>
        <name>thiamine diphosphate</name>
        <dbReference type="ChEBI" id="CHEBI:58937"/>
    </ligand>
</feature>
<comment type="cofactor">
    <cofactor evidence="13">
        <name>Mg(2+)</name>
        <dbReference type="ChEBI" id="CHEBI:18420"/>
    </cofactor>
    <text evidence="13">Binds 1 Mg(2+) ion per subunit. Can also utilize other divalent metal cations, such as Ca(2+), Mn(2+) and Co(2+).</text>
</comment>
<dbReference type="SUPFAM" id="SSF52518">
    <property type="entry name" value="Thiamin diphosphate-binding fold (THDP-binding)"/>
    <property type="match status" value="2"/>
</dbReference>
<evidence type="ECO:0000256" key="8">
    <source>
        <dbReference type="ARBA" id="ARBA00023052"/>
    </source>
</evidence>
<comment type="subunit">
    <text evidence="3">Homodimer.</text>
</comment>
<dbReference type="CDD" id="cd02012">
    <property type="entry name" value="TPP_TK"/>
    <property type="match status" value="1"/>
</dbReference>
<evidence type="ECO:0000256" key="13">
    <source>
        <dbReference type="PIRSR" id="PIRSR605478-4"/>
    </source>
</evidence>
<feature type="domain" description="Transketolase-like pyrimidine-binding" evidence="15">
    <location>
        <begin position="474"/>
        <end position="648"/>
    </location>
</feature>
<dbReference type="InterPro" id="IPR005475">
    <property type="entry name" value="Transketolase-like_Pyr-bd"/>
</dbReference>
<dbReference type="PROSITE" id="PS00802">
    <property type="entry name" value="TRANSKETOLASE_2"/>
    <property type="match status" value="1"/>
</dbReference>
<evidence type="ECO:0000256" key="10">
    <source>
        <dbReference type="PIRSR" id="PIRSR605478-1"/>
    </source>
</evidence>
<feature type="binding site" evidence="12">
    <location>
        <begin position="235"/>
        <end position="237"/>
    </location>
    <ligand>
        <name>thiamine diphosphate</name>
        <dbReference type="ChEBI" id="CHEBI:58937"/>
    </ligand>
</feature>
<evidence type="ECO:0000256" key="11">
    <source>
        <dbReference type="PIRSR" id="PIRSR605478-2"/>
    </source>
</evidence>
<evidence type="ECO:0000256" key="6">
    <source>
        <dbReference type="ARBA" id="ARBA00022723"/>
    </source>
</evidence>
<dbReference type="Pfam" id="PF22613">
    <property type="entry name" value="Transketolase_C_1"/>
    <property type="match status" value="1"/>
</dbReference>
<evidence type="ECO:0000256" key="7">
    <source>
        <dbReference type="ARBA" id="ARBA00022842"/>
    </source>
</evidence>
<feature type="site" description="Important for catalytic activity" evidence="14">
    <location>
        <position position="146"/>
    </location>
</feature>
<name>A0A0C9RFT4_9CONI</name>
<evidence type="ECO:0000256" key="12">
    <source>
        <dbReference type="PIRSR" id="PIRSR605478-3"/>
    </source>
</evidence>
<dbReference type="SUPFAM" id="SSF52922">
    <property type="entry name" value="TK C-terminal domain-like"/>
    <property type="match status" value="1"/>
</dbReference>
<accession>A0A0C9RFT4</accession>
<dbReference type="EC" id="2.2.1.1" evidence="4"/>
<dbReference type="GO" id="GO:0046872">
    <property type="term" value="F:metal ion binding"/>
    <property type="evidence" value="ECO:0007669"/>
    <property type="project" value="UniProtKB-KW"/>
</dbReference>
<keyword evidence="6 13" id="KW-0479">Metal-binding</keyword>
<keyword evidence="5" id="KW-0808">Transferase</keyword>
<comment type="cofactor">
    <cofactor evidence="1">
        <name>Co(2+)</name>
        <dbReference type="ChEBI" id="CHEBI:48828"/>
    </cofactor>
</comment>
<reference evidence="16" key="1">
    <citation type="submission" date="2015-02" db="EMBL/GenBank/DDBJ databases">
        <title>A transcriptome of Wollemia nobilis - a relic of Gondwana.</title>
        <authorList>
            <person name="Chia J.Y."/>
            <person name="Leong Y.S."/>
            <person name="Abdul Karim S."/>
            <person name="Wan Azmi N."/>
            <person name="Hercus R."/>
            <person name="Croft L."/>
        </authorList>
    </citation>
    <scope>NUCLEOTIDE SEQUENCE</scope>
    <source>
        <strain evidence="16">MaeBrown</strain>
        <tissue evidence="16">Leaf</tissue>
    </source>
</reference>
<evidence type="ECO:0000256" key="2">
    <source>
        <dbReference type="ARBA" id="ARBA00007131"/>
    </source>
</evidence>
<evidence type="ECO:0000313" key="16">
    <source>
        <dbReference type="EMBL" id="JAG85241.1"/>
    </source>
</evidence>
<dbReference type="InterPro" id="IPR033247">
    <property type="entry name" value="Transketolase_fam"/>
</dbReference>
<feature type="binding site" evidence="12">
    <location>
        <position position="277"/>
    </location>
    <ligand>
        <name>thiamine diphosphate</name>
        <dbReference type="ChEBI" id="CHEBI:58937"/>
    </ligand>
</feature>
<comment type="similarity">
    <text evidence="2">Belongs to the transketolase family.</text>
</comment>
<feature type="binding site" evidence="13">
    <location>
        <position position="276"/>
    </location>
    <ligand>
        <name>Mg(2+)</name>
        <dbReference type="ChEBI" id="CHEBI:18420"/>
    </ligand>
</feature>
<dbReference type="Gene3D" id="3.40.50.920">
    <property type="match status" value="1"/>
</dbReference>
<evidence type="ECO:0000256" key="3">
    <source>
        <dbReference type="ARBA" id="ARBA00011738"/>
    </source>
</evidence>
<dbReference type="GO" id="GO:0006098">
    <property type="term" value="P:pentose-phosphate shunt"/>
    <property type="evidence" value="ECO:0007669"/>
    <property type="project" value="TreeGrafter"/>
</dbReference>
<dbReference type="InterPro" id="IPR020826">
    <property type="entry name" value="Transketolase_BS"/>
</dbReference>
<evidence type="ECO:0000259" key="15">
    <source>
        <dbReference type="SMART" id="SM00861"/>
    </source>
</evidence>
<feature type="binding site" evidence="12">
    <location>
        <position position="559"/>
    </location>
    <ligand>
        <name>thiamine diphosphate</name>
        <dbReference type="ChEBI" id="CHEBI:58937"/>
    </ligand>
</feature>
<evidence type="ECO:0000256" key="9">
    <source>
        <dbReference type="ARBA" id="ARBA00049473"/>
    </source>
</evidence>
<feature type="binding site" evidence="11">
    <location>
        <position position="591"/>
    </location>
    <ligand>
        <name>substrate</name>
    </ligand>
</feature>